<evidence type="ECO:0000259" key="4">
    <source>
        <dbReference type="Pfam" id="PF10644"/>
    </source>
</evidence>
<evidence type="ECO:0000256" key="3">
    <source>
        <dbReference type="ARBA" id="ARBA00023128"/>
    </source>
</evidence>
<keyword evidence="7" id="KW-1185">Reference proteome</keyword>
<feature type="domain" description="DML1/Misato tubulin" evidence="5">
    <location>
        <begin position="159"/>
        <end position="344"/>
    </location>
</feature>
<dbReference type="EMBL" id="JALJOR010000009">
    <property type="protein sequence ID" value="KAK9811921.1"/>
    <property type="molecule type" value="Genomic_DNA"/>
</dbReference>
<dbReference type="InterPro" id="IPR029209">
    <property type="entry name" value="DML1/Misato_tubulin"/>
</dbReference>
<evidence type="ECO:0000256" key="1">
    <source>
        <dbReference type="ARBA" id="ARBA00004173"/>
    </source>
</evidence>
<comment type="caution">
    <text evidence="6">The sequence shown here is derived from an EMBL/GenBank/DDBJ whole genome shotgun (WGS) entry which is preliminary data.</text>
</comment>
<name>A0AAW1PU32_9CHLO</name>
<protein>
    <recommendedName>
        <fullName evidence="8">Misato</fullName>
    </recommendedName>
</protein>
<evidence type="ECO:0000313" key="6">
    <source>
        <dbReference type="EMBL" id="KAK9811921.1"/>
    </source>
</evidence>
<dbReference type="GO" id="GO:0007005">
    <property type="term" value="P:mitochondrion organization"/>
    <property type="evidence" value="ECO:0007669"/>
    <property type="project" value="InterPro"/>
</dbReference>
<sequence length="598" mass="64014">MPDPEVITLQFGNFANYVGAHFWNFQDELLGLAEKPEVSAAAAQINPDVLYCVGENLQGQQTYTPRLLLFDLSGALGGVSAHGAGYSDATASAAATASSVVSTWGGGVAVHRAEPVQRSAFLEHLDQESEEAEEAMEDRRGSHARAEALEQAARSLDSGDGVRYWTDYLKSYLHPRSIYQIPGVWHGVADYAGFGEGGSVLRTDEAREEVMDRLRQFVEGCDHLGGFQCWTDDMSGFGQLTADMLTEMRDDYSNVPVLLFPVRQYAEYPANAGSDRQTNGRRRWQLNLALSLALLSEVSSVYAPIAPPANPQSLPHLHWNPHSKFHASALCASILDTLTLPYRLASNPPRSPLGYPTGRVEMGSLAQLLAPRHIANCAAVAGALPCPAIPAEHDMLAASDRRTEGGRDRPGIFGRGTTASWTPGIRAGADGCTAEAIVLRGPRRAGAPLNTEEAAAALDAALMREGVRCIQQRCVVPQPLPIPLPFPRIFASTVLQFGDVLTDLQAPLAAQGHLGANGVGNGTTSSGHVECVPVLTRLANTAAFGRLAEEQLQRFQSAASSAGGRAMLSSWGVGQDEMLEVEERLHALAHAYSGEDSD</sequence>
<dbReference type="PANTHER" id="PTHR13391:SF0">
    <property type="entry name" value="PROTEIN MISATO HOMOLOG 1"/>
    <property type="match status" value="1"/>
</dbReference>
<dbReference type="Pfam" id="PF14881">
    <property type="entry name" value="Tubulin_3"/>
    <property type="match status" value="1"/>
</dbReference>
<comment type="subcellular location">
    <subcellularLocation>
        <location evidence="1">Mitochondrion</location>
    </subcellularLocation>
</comment>
<dbReference type="InterPro" id="IPR036525">
    <property type="entry name" value="Tubulin/FtsZ_GTPase_sf"/>
</dbReference>
<keyword evidence="3" id="KW-0496">Mitochondrion</keyword>
<dbReference type="Proteomes" id="UP001489004">
    <property type="component" value="Unassembled WGS sequence"/>
</dbReference>
<comment type="similarity">
    <text evidence="2">Belongs to the misato family.</text>
</comment>
<dbReference type="Gene3D" id="3.40.50.1440">
    <property type="entry name" value="Tubulin/FtsZ, GTPase domain"/>
    <property type="match status" value="1"/>
</dbReference>
<dbReference type="InterPro" id="IPR049942">
    <property type="entry name" value="DML1/Misato"/>
</dbReference>
<proteinExistence type="inferred from homology"/>
<dbReference type="Pfam" id="PF10644">
    <property type="entry name" value="Misat_Tub_SegII"/>
    <property type="match status" value="1"/>
</dbReference>
<evidence type="ECO:0000256" key="2">
    <source>
        <dbReference type="ARBA" id="ARBA00008507"/>
    </source>
</evidence>
<accession>A0AAW1PU32</accession>
<gene>
    <name evidence="6" type="ORF">WJX72_012443</name>
</gene>
<reference evidence="6 7" key="1">
    <citation type="journal article" date="2024" name="Nat. Commun.">
        <title>Phylogenomics reveals the evolutionary origins of lichenization in chlorophyte algae.</title>
        <authorList>
            <person name="Puginier C."/>
            <person name="Libourel C."/>
            <person name="Otte J."/>
            <person name="Skaloud P."/>
            <person name="Haon M."/>
            <person name="Grisel S."/>
            <person name="Petersen M."/>
            <person name="Berrin J.G."/>
            <person name="Delaux P.M."/>
            <person name="Dal Grande F."/>
            <person name="Keller J."/>
        </authorList>
    </citation>
    <scope>NUCLEOTIDE SEQUENCE [LARGE SCALE GENOMIC DNA]</scope>
    <source>
        <strain evidence="6 7">SAG 2043</strain>
    </source>
</reference>
<dbReference type="GO" id="GO:0005739">
    <property type="term" value="C:mitochondrion"/>
    <property type="evidence" value="ECO:0007669"/>
    <property type="project" value="UniProtKB-SubCell"/>
</dbReference>
<dbReference type="SUPFAM" id="SSF52490">
    <property type="entry name" value="Tubulin nucleotide-binding domain-like"/>
    <property type="match status" value="1"/>
</dbReference>
<dbReference type="InterPro" id="IPR019605">
    <property type="entry name" value="Misato_II_tubulin-like"/>
</dbReference>
<evidence type="ECO:0000259" key="5">
    <source>
        <dbReference type="Pfam" id="PF14881"/>
    </source>
</evidence>
<dbReference type="AlphaFoldDB" id="A0AAW1PU32"/>
<evidence type="ECO:0000313" key="7">
    <source>
        <dbReference type="Proteomes" id="UP001489004"/>
    </source>
</evidence>
<dbReference type="PANTHER" id="PTHR13391">
    <property type="entry name" value="MITOCHONDRIAL DISTRIBUTION REGULATOR MISATO"/>
    <property type="match status" value="1"/>
</dbReference>
<evidence type="ECO:0008006" key="8">
    <source>
        <dbReference type="Google" id="ProtNLM"/>
    </source>
</evidence>
<feature type="domain" description="Misato Segment II tubulin-like" evidence="4">
    <location>
        <begin position="5"/>
        <end position="127"/>
    </location>
</feature>
<organism evidence="6 7">
    <name type="scientific">[Myrmecia] bisecta</name>
    <dbReference type="NCBI Taxonomy" id="41462"/>
    <lineage>
        <taxon>Eukaryota</taxon>
        <taxon>Viridiplantae</taxon>
        <taxon>Chlorophyta</taxon>
        <taxon>core chlorophytes</taxon>
        <taxon>Trebouxiophyceae</taxon>
        <taxon>Trebouxiales</taxon>
        <taxon>Trebouxiaceae</taxon>
        <taxon>Myrmecia</taxon>
    </lineage>
</organism>